<evidence type="ECO:0000313" key="2">
    <source>
        <dbReference type="Proteomes" id="UP001151760"/>
    </source>
</evidence>
<sequence>MRAKKPLLTFDELMETPIDFSNFAMNRLKIDNLTQEVLLGPVYNLLKGTCQSSIELEYNMEECYKALTDKLDWEKPK</sequence>
<keyword evidence="2" id="KW-1185">Reference proteome</keyword>
<organism evidence="1 2">
    <name type="scientific">Tanacetum coccineum</name>
    <dbReference type="NCBI Taxonomy" id="301880"/>
    <lineage>
        <taxon>Eukaryota</taxon>
        <taxon>Viridiplantae</taxon>
        <taxon>Streptophyta</taxon>
        <taxon>Embryophyta</taxon>
        <taxon>Tracheophyta</taxon>
        <taxon>Spermatophyta</taxon>
        <taxon>Magnoliopsida</taxon>
        <taxon>eudicotyledons</taxon>
        <taxon>Gunneridae</taxon>
        <taxon>Pentapetalae</taxon>
        <taxon>asterids</taxon>
        <taxon>campanulids</taxon>
        <taxon>Asterales</taxon>
        <taxon>Asteraceae</taxon>
        <taxon>Asteroideae</taxon>
        <taxon>Anthemideae</taxon>
        <taxon>Anthemidinae</taxon>
        <taxon>Tanacetum</taxon>
    </lineage>
</organism>
<accession>A0ABQ5G1N3</accession>
<proteinExistence type="predicted"/>
<evidence type="ECO:0000313" key="1">
    <source>
        <dbReference type="EMBL" id="GJT69526.1"/>
    </source>
</evidence>
<gene>
    <name evidence="1" type="ORF">Tco_1028812</name>
</gene>
<comment type="caution">
    <text evidence="1">The sequence shown here is derived from an EMBL/GenBank/DDBJ whole genome shotgun (WGS) entry which is preliminary data.</text>
</comment>
<dbReference type="Proteomes" id="UP001151760">
    <property type="component" value="Unassembled WGS sequence"/>
</dbReference>
<feature type="non-terminal residue" evidence="1">
    <location>
        <position position="77"/>
    </location>
</feature>
<reference evidence="1" key="2">
    <citation type="submission" date="2022-01" db="EMBL/GenBank/DDBJ databases">
        <authorList>
            <person name="Yamashiro T."/>
            <person name="Shiraishi A."/>
            <person name="Satake H."/>
            <person name="Nakayama K."/>
        </authorList>
    </citation>
    <scope>NUCLEOTIDE SEQUENCE</scope>
</reference>
<protein>
    <submittedName>
        <fullName evidence="1">Uncharacterized protein</fullName>
    </submittedName>
</protein>
<reference evidence="1" key="1">
    <citation type="journal article" date="2022" name="Int. J. Mol. Sci.">
        <title>Draft Genome of Tanacetum Coccineum: Genomic Comparison of Closely Related Tanacetum-Family Plants.</title>
        <authorList>
            <person name="Yamashiro T."/>
            <person name="Shiraishi A."/>
            <person name="Nakayama K."/>
            <person name="Satake H."/>
        </authorList>
    </citation>
    <scope>NUCLEOTIDE SEQUENCE</scope>
</reference>
<dbReference type="EMBL" id="BQNB010017996">
    <property type="protein sequence ID" value="GJT69526.1"/>
    <property type="molecule type" value="Genomic_DNA"/>
</dbReference>
<name>A0ABQ5G1N3_9ASTR</name>